<evidence type="ECO:0000256" key="1">
    <source>
        <dbReference type="ARBA" id="ARBA00005898"/>
    </source>
</evidence>
<dbReference type="Pfam" id="PF01225">
    <property type="entry name" value="Mur_ligase"/>
    <property type="match status" value="1"/>
</dbReference>
<gene>
    <name evidence="7" type="primary">murE</name>
    <name evidence="12" type="ORF">E4656_11335</name>
</gene>
<dbReference type="GO" id="GO:0009252">
    <property type="term" value="P:peptidoglycan biosynthetic process"/>
    <property type="evidence" value="ECO:0007669"/>
    <property type="project" value="UniProtKB-UniRule"/>
</dbReference>
<keyword evidence="4 7" id="KW-0573">Peptidoglycan synthesis</keyword>
<evidence type="ECO:0000256" key="4">
    <source>
        <dbReference type="ARBA" id="ARBA00022984"/>
    </source>
</evidence>
<dbReference type="NCBIfam" id="TIGR01085">
    <property type="entry name" value="murE"/>
    <property type="match status" value="1"/>
</dbReference>
<dbReference type="InterPro" id="IPR036565">
    <property type="entry name" value="Mur-like_cat_sf"/>
</dbReference>
<organism evidence="12 13">
    <name type="scientific">Natronospirillum operosum</name>
    <dbReference type="NCBI Taxonomy" id="2759953"/>
    <lineage>
        <taxon>Bacteria</taxon>
        <taxon>Pseudomonadati</taxon>
        <taxon>Pseudomonadota</taxon>
        <taxon>Gammaproteobacteria</taxon>
        <taxon>Oceanospirillales</taxon>
        <taxon>Natronospirillaceae</taxon>
        <taxon>Natronospirillum</taxon>
    </lineage>
</organism>
<evidence type="ECO:0000313" key="12">
    <source>
        <dbReference type="EMBL" id="TGG92722.1"/>
    </source>
</evidence>
<keyword evidence="3 7" id="KW-0133">Cell shape</keyword>
<dbReference type="GO" id="GO:0008360">
    <property type="term" value="P:regulation of cell shape"/>
    <property type="evidence" value="ECO:0007669"/>
    <property type="project" value="UniProtKB-KW"/>
</dbReference>
<dbReference type="InterPro" id="IPR005761">
    <property type="entry name" value="UDP-N-AcMur-Glu-dNH2Pim_ligase"/>
</dbReference>
<dbReference type="InterPro" id="IPR013221">
    <property type="entry name" value="Mur_ligase_cen"/>
</dbReference>
<proteinExistence type="inferred from homology"/>
<comment type="function">
    <text evidence="7">Catalyzes the addition of an amino acid to the nucleotide precursor UDP-N-acetylmuramoyl-L-alanyl-D-glutamate (UMAG) in the biosynthesis of bacterial cell-wall peptidoglycan.</text>
</comment>
<feature type="domain" description="Mur ligase C-terminal" evidence="10">
    <location>
        <begin position="333"/>
        <end position="459"/>
    </location>
</feature>
<keyword evidence="7" id="KW-0963">Cytoplasm</keyword>
<dbReference type="InterPro" id="IPR036615">
    <property type="entry name" value="Mur_ligase_C_dom_sf"/>
</dbReference>
<comment type="similarity">
    <text evidence="1 7">Belongs to the MurCDEF family. MurE subfamily.</text>
</comment>
<dbReference type="PANTHER" id="PTHR23135">
    <property type="entry name" value="MUR LIGASE FAMILY MEMBER"/>
    <property type="match status" value="1"/>
</dbReference>
<evidence type="ECO:0000256" key="2">
    <source>
        <dbReference type="ARBA" id="ARBA00022618"/>
    </source>
</evidence>
<feature type="binding site" evidence="7">
    <location>
        <position position="182"/>
    </location>
    <ligand>
        <name>UDP-N-acetyl-alpha-D-muramoyl-L-alanyl-D-glutamate</name>
        <dbReference type="ChEBI" id="CHEBI:83900"/>
    </ligand>
</feature>
<dbReference type="AlphaFoldDB" id="A0A4Z0W509"/>
<dbReference type="RefSeq" id="WP_135483394.1">
    <property type="nucleotide sequence ID" value="NZ_SRMF01000004.1"/>
</dbReference>
<keyword evidence="7" id="KW-0067">ATP-binding</keyword>
<feature type="binding site" evidence="7">
    <location>
        <position position="188"/>
    </location>
    <ligand>
        <name>UDP-N-acetyl-alpha-D-muramoyl-L-alanyl-D-glutamate</name>
        <dbReference type="ChEBI" id="CHEBI:83900"/>
    </ligand>
</feature>
<dbReference type="SUPFAM" id="SSF63418">
    <property type="entry name" value="MurE/MurF N-terminal domain"/>
    <property type="match status" value="1"/>
</dbReference>
<dbReference type="GO" id="GO:0005524">
    <property type="term" value="F:ATP binding"/>
    <property type="evidence" value="ECO:0007669"/>
    <property type="project" value="UniProtKB-UniRule"/>
</dbReference>
<feature type="domain" description="Mur ligase central" evidence="11">
    <location>
        <begin position="112"/>
        <end position="310"/>
    </location>
</feature>
<feature type="binding site" evidence="7">
    <location>
        <position position="23"/>
    </location>
    <ligand>
        <name>UDP-N-acetyl-alpha-D-muramoyl-L-alanyl-D-glutamate</name>
        <dbReference type="ChEBI" id="CHEBI:83900"/>
    </ligand>
</feature>
<keyword evidence="7" id="KW-0460">Magnesium</keyword>
<keyword evidence="2 7" id="KW-0132">Cell division</keyword>
<dbReference type="InterPro" id="IPR004101">
    <property type="entry name" value="Mur_ligase_C"/>
</dbReference>
<dbReference type="Pfam" id="PF02875">
    <property type="entry name" value="Mur_ligase_C"/>
    <property type="match status" value="1"/>
</dbReference>
<comment type="PTM">
    <text evidence="7">Carboxylation is probably crucial for Mg(2+) binding and, consequently, for the gamma-phosphate positioning of ATP.</text>
</comment>
<evidence type="ECO:0000256" key="5">
    <source>
        <dbReference type="ARBA" id="ARBA00023306"/>
    </source>
</evidence>
<evidence type="ECO:0000259" key="11">
    <source>
        <dbReference type="Pfam" id="PF08245"/>
    </source>
</evidence>
<keyword evidence="5 7" id="KW-0131">Cell cycle</keyword>
<dbReference type="UniPathway" id="UPA00219"/>
<dbReference type="PANTHER" id="PTHR23135:SF4">
    <property type="entry name" value="UDP-N-ACETYLMURAMOYL-L-ALANYL-D-GLUTAMATE--2,6-DIAMINOPIMELATE LIGASE MURE HOMOLOG, CHLOROPLASTIC"/>
    <property type="match status" value="1"/>
</dbReference>
<dbReference type="InterPro" id="IPR035911">
    <property type="entry name" value="MurE/MurF_N"/>
</dbReference>
<dbReference type="Gene3D" id="3.40.1390.10">
    <property type="entry name" value="MurE/MurF, N-terminal domain"/>
    <property type="match status" value="1"/>
</dbReference>
<dbReference type="Proteomes" id="UP000297475">
    <property type="component" value="Unassembled WGS sequence"/>
</dbReference>
<dbReference type="GO" id="GO:0005737">
    <property type="term" value="C:cytoplasm"/>
    <property type="evidence" value="ECO:0007669"/>
    <property type="project" value="UniProtKB-SubCell"/>
</dbReference>
<feature type="domain" description="Mur ligase N-terminal catalytic" evidence="9">
    <location>
        <begin position="21"/>
        <end position="99"/>
    </location>
</feature>
<evidence type="ECO:0000313" key="13">
    <source>
        <dbReference type="Proteomes" id="UP000297475"/>
    </source>
</evidence>
<evidence type="ECO:0000256" key="3">
    <source>
        <dbReference type="ARBA" id="ARBA00022960"/>
    </source>
</evidence>
<comment type="cofactor">
    <cofactor evidence="7">
        <name>Mg(2+)</name>
        <dbReference type="ChEBI" id="CHEBI:18420"/>
    </cofactor>
</comment>
<evidence type="ECO:0000256" key="6">
    <source>
        <dbReference type="ARBA" id="ARBA00023316"/>
    </source>
</evidence>
<dbReference type="GO" id="GO:0071555">
    <property type="term" value="P:cell wall organization"/>
    <property type="evidence" value="ECO:0007669"/>
    <property type="project" value="UniProtKB-KW"/>
</dbReference>
<accession>A0A4Z0W509</accession>
<feature type="binding site" evidence="7">
    <location>
        <position position="154"/>
    </location>
    <ligand>
        <name>UDP-N-acetyl-alpha-D-muramoyl-L-alanyl-D-glutamate</name>
        <dbReference type="ChEBI" id="CHEBI:83900"/>
    </ligand>
</feature>
<dbReference type="EC" id="6.3.2.-" evidence="7"/>
<keyword evidence="7" id="KW-0547">Nucleotide-binding</keyword>
<feature type="binding site" evidence="7">
    <location>
        <position position="21"/>
    </location>
    <ligand>
        <name>UDP-N-acetyl-alpha-D-muramoyl-L-alanyl-D-glutamate</name>
        <dbReference type="ChEBI" id="CHEBI:83900"/>
    </ligand>
</feature>
<keyword evidence="7 12" id="KW-0436">Ligase</keyword>
<dbReference type="OrthoDB" id="9800958at2"/>
<dbReference type="SUPFAM" id="SSF53244">
    <property type="entry name" value="MurD-like peptide ligases, peptide-binding domain"/>
    <property type="match status" value="1"/>
</dbReference>
<dbReference type="InterPro" id="IPR000713">
    <property type="entry name" value="Mur_ligase_N"/>
</dbReference>
<comment type="caution">
    <text evidence="12">The sequence shown here is derived from an EMBL/GenBank/DDBJ whole genome shotgun (WGS) entry which is preliminary data.</text>
</comment>
<comment type="caution">
    <text evidence="7">Lacks conserved residue(s) required for the propagation of feature annotation.</text>
</comment>
<dbReference type="Gene3D" id="3.90.190.20">
    <property type="entry name" value="Mur ligase, C-terminal domain"/>
    <property type="match status" value="1"/>
</dbReference>
<keyword evidence="13" id="KW-1185">Reference proteome</keyword>
<protein>
    <recommendedName>
        <fullName evidence="7">UDP-N-acetylmuramyl-tripeptide synthetase</fullName>
        <ecNumber evidence="7">6.3.2.-</ecNumber>
    </recommendedName>
    <alternativeName>
        <fullName evidence="7">UDP-MurNAc-tripeptide synthetase</fullName>
    </alternativeName>
</protein>
<keyword evidence="6 7" id="KW-0961">Cell wall biogenesis/degradation</keyword>
<evidence type="ECO:0000256" key="8">
    <source>
        <dbReference type="RuleBase" id="RU004135"/>
    </source>
</evidence>
<dbReference type="GO" id="GO:0000287">
    <property type="term" value="F:magnesium ion binding"/>
    <property type="evidence" value="ECO:0007669"/>
    <property type="project" value="UniProtKB-UniRule"/>
</dbReference>
<evidence type="ECO:0000259" key="9">
    <source>
        <dbReference type="Pfam" id="PF01225"/>
    </source>
</evidence>
<dbReference type="Pfam" id="PF08245">
    <property type="entry name" value="Mur_ligase_M"/>
    <property type="match status" value="1"/>
</dbReference>
<dbReference type="GO" id="GO:0016881">
    <property type="term" value="F:acid-amino acid ligase activity"/>
    <property type="evidence" value="ECO:0007669"/>
    <property type="project" value="UniProtKB-UniRule"/>
</dbReference>
<sequence length="487" mass="52930">MSDWLRQVLEHLRRTGGDAVLDSRRVRPGDVFIALPGAAIDGRDFIQQVMGQADVLVVAECIDAGQAMQKQMPVAPESTERLLWVEDLRPQLGQLAEAIYAVNERGLAVIGVTGTNGKTSISHYLAQALGQAGRCGVIGTLGTGLWPDLEDSLNTTPDVLTNHRLLADWSEQGAQWAVMEVSSHALDQGRVDGLRFRLALFTHLSRDHLDYHGDMDHYFAAKQKLFDLGRSQRAVICTDDRWGQRLAQGRRDALRVSGRIGGTASVVPNHIQRRPQGLLIHWVTPWGPLETDTALVGDFNIANLAVTIGALGLLGLNSRDIRDRLQALRPVAGRMQPVPLPNGVVAIIDYAHTPDALEKALRAARHHTRGRLHCVFGCGGDRDRGKRPLMAAAAAAEADCLWITSDNNRSEPFARIVTDMRPGIPDGMALEVIESRADAIRQAIAGAAAGDVILVAGKGHENYQEEQGVRHPYSDLGAVQSAREALS</sequence>
<dbReference type="GO" id="GO:0051301">
    <property type="term" value="P:cell division"/>
    <property type="evidence" value="ECO:0007669"/>
    <property type="project" value="UniProtKB-KW"/>
</dbReference>
<comment type="pathway">
    <text evidence="7 8">Cell wall biogenesis; peptidoglycan biosynthesis.</text>
</comment>
<reference evidence="12 13" key="1">
    <citation type="submission" date="2019-04" db="EMBL/GenBank/DDBJ databases">
        <title>Natronospirillum operosus gen. nov., sp. nov., a haloalkaliphilic satellite isolated from decaying biomass of laboratory culture of cyanobacterium Geitlerinema sp. and proposal of Natronospirillaceae fam. nov. and Saccharospirillaceae fam. nov.</title>
        <authorList>
            <person name="Kevbrin V."/>
            <person name="Boltyanskaya Y."/>
            <person name="Koziaeva V."/>
            <person name="Grouzdev D.S."/>
            <person name="Park M."/>
            <person name="Cho J."/>
        </authorList>
    </citation>
    <scope>NUCLEOTIDE SEQUENCE [LARGE SCALE GENOMIC DNA]</scope>
    <source>
        <strain evidence="12 13">G-116</strain>
    </source>
</reference>
<evidence type="ECO:0000256" key="7">
    <source>
        <dbReference type="HAMAP-Rule" id="MF_00208"/>
    </source>
</evidence>
<feature type="binding site" evidence="7">
    <location>
        <begin position="114"/>
        <end position="120"/>
    </location>
    <ligand>
        <name>ATP</name>
        <dbReference type="ChEBI" id="CHEBI:30616"/>
    </ligand>
</feature>
<dbReference type="EMBL" id="SRMF01000004">
    <property type="protein sequence ID" value="TGG92722.1"/>
    <property type="molecule type" value="Genomic_DNA"/>
</dbReference>
<evidence type="ECO:0000259" key="10">
    <source>
        <dbReference type="Pfam" id="PF02875"/>
    </source>
</evidence>
<dbReference type="Gene3D" id="3.40.1190.10">
    <property type="entry name" value="Mur-like, catalytic domain"/>
    <property type="match status" value="1"/>
</dbReference>
<dbReference type="SUPFAM" id="SSF53623">
    <property type="entry name" value="MurD-like peptide ligases, catalytic domain"/>
    <property type="match status" value="1"/>
</dbReference>
<comment type="subcellular location">
    <subcellularLocation>
        <location evidence="7 8">Cytoplasm</location>
    </subcellularLocation>
</comment>
<name>A0A4Z0W509_9GAMM</name>
<feature type="modified residue" description="N6-carboxylysine" evidence="7">
    <location>
        <position position="222"/>
    </location>
</feature>
<feature type="binding site" evidence="7">
    <location>
        <begin position="155"/>
        <end position="156"/>
    </location>
    <ligand>
        <name>UDP-N-acetyl-alpha-D-muramoyl-L-alanyl-D-glutamate</name>
        <dbReference type="ChEBI" id="CHEBI:83900"/>
    </ligand>
</feature>
<dbReference type="HAMAP" id="MF_00208">
    <property type="entry name" value="MurE"/>
    <property type="match status" value="1"/>
</dbReference>
<dbReference type="NCBIfam" id="NF001126">
    <property type="entry name" value="PRK00139.1-4"/>
    <property type="match status" value="1"/>
</dbReference>
<feature type="binding site" evidence="7">
    <location>
        <position position="190"/>
    </location>
    <ligand>
        <name>UDP-N-acetyl-alpha-D-muramoyl-L-alanyl-D-glutamate</name>
        <dbReference type="ChEBI" id="CHEBI:83900"/>
    </ligand>
</feature>